<dbReference type="InterPro" id="IPR002403">
    <property type="entry name" value="Cyt_P450_E_grp-IV"/>
</dbReference>
<keyword evidence="6" id="KW-0560">Oxidoreductase</keyword>
<evidence type="ECO:0000256" key="8">
    <source>
        <dbReference type="ARBA" id="ARBA00023033"/>
    </source>
</evidence>
<organism evidence="11 12">
    <name type="scientific">Stachybotrys elegans</name>
    <dbReference type="NCBI Taxonomy" id="80388"/>
    <lineage>
        <taxon>Eukaryota</taxon>
        <taxon>Fungi</taxon>
        <taxon>Dikarya</taxon>
        <taxon>Ascomycota</taxon>
        <taxon>Pezizomycotina</taxon>
        <taxon>Sordariomycetes</taxon>
        <taxon>Hypocreomycetidae</taxon>
        <taxon>Hypocreales</taxon>
        <taxon>Stachybotryaceae</taxon>
        <taxon>Stachybotrys</taxon>
    </lineage>
</organism>
<sequence length="529" mass="59186">MSDLRQLAYAAVAVGSFLLVKCILFIRAQQAAKDKHLATITVVGLPDNCGVLGWIRAVLSSVVSLSSNISKGYETFCQTKSRPFAVPNIWSGGVVYMLPASLLHLLNRPDREMARIRPQLDTMQFPYMFSDPDIYENVIHFDPVRKHMSKSNLDVLAHMTNDEMDTAFRAYWGLGDEFRTVRNWDVCGKVVGQAAMRALVGEALCGNQELLKLASQHSDAVLFGTFMLNVLPPSARPWLGPLVGLPAKYFQRQCLKILAPYIETRIQMWREAKSKEEDPQDFIQWLIARCAREGEHQLDAKKISLRLLALITMSVMGSVYVFSHCILDLYGSPAKAETIAALEEECRAAVDRHGSLSTAQAVGDLHRVDSALRESMRVSGISVASLARDVATDSLDLGNGITIPRGTRIMFPSQSMHMDPNTYQDPHTFDAFRFSRPFESVEPDVEVPTRAAMTTMNSSFLVWGYGKYGCPGRWFASQLLKQALAHVVLNYDVEVVEQRQPRQALLNIIMPEDGINIKIRRKVADKSLF</sequence>
<dbReference type="CDD" id="cd11041">
    <property type="entry name" value="CYP503A1-like"/>
    <property type="match status" value="1"/>
</dbReference>
<evidence type="ECO:0000256" key="7">
    <source>
        <dbReference type="ARBA" id="ARBA00023004"/>
    </source>
</evidence>
<dbReference type="Proteomes" id="UP000813444">
    <property type="component" value="Unassembled WGS sequence"/>
</dbReference>
<comment type="caution">
    <text evidence="11">The sequence shown here is derived from an EMBL/GenBank/DDBJ whole genome shotgun (WGS) entry which is preliminary data.</text>
</comment>
<dbReference type="InterPro" id="IPR001128">
    <property type="entry name" value="Cyt_P450"/>
</dbReference>
<keyword evidence="8" id="KW-0503">Monooxygenase</keyword>
<evidence type="ECO:0000313" key="11">
    <source>
        <dbReference type="EMBL" id="KAH7311513.1"/>
    </source>
</evidence>
<keyword evidence="7 9" id="KW-0408">Iron</keyword>
<name>A0A8K0WMW3_9HYPO</name>
<keyword evidence="10" id="KW-0472">Membrane</keyword>
<keyword evidence="5 9" id="KW-0479">Metal-binding</keyword>
<dbReference type="PRINTS" id="PR00465">
    <property type="entry name" value="EP450IV"/>
</dbReference>
<evidence type="ECO:0000256" key="4">
    <source>
        <dbReference type="ARBA" id="ARBA00022617"/>
    </source>
</evidence>
<evidence type="ECO:0000313" key="12">
    <source>
        <dbReference type="Proteomes" id="UP000813444"/>
    </source>
</evidence>
<protein>
    <submittedName>
        <fullName evidence="11">Cytochrome P450</fullName>
    </submittedName>
</protein>
<evidence type="ECO:0000256" key="6">
    <source>
        <dbReference type="ARBA" id="ARBA00023002"/>
    </source>
</evidence>
<comment type="pathway">
    <text evidence="2">Mycotoxin biosynthesis.</text>
</comment>
<dbReference type="GO" id="GO:0016705">
    <property type="term" value="F:oxidoreductase activity, acting on paired donors, with incorporation or reduction of molecular oxygen"/>
    <property type="evidence" value="ECO:0007669"/>
    <property type="project" value="InterPro"/>
</dbReference>
<evidence type="ECO:0000256" key="9">
    <source>
        <dbReference type="PIRSR" id="PIRSR602403-1"/>
    </source>
</evidence>
<feature type="transmembrane region" description="Helical" evidence="10">
    <location>
        <begin position="89"/>
        <end position="107"/>
    </location>
</feature>
<proteinExistence type="inferred from homology"/>
<evidence type="ECO:0000256" key="5">
    <source>
        <dbReference type="ARBA" id="ARBA00022723"/>
    </source>
</evidence>
<dbReference type="GO" id="GO:0004497">
    <property type="term" value="F:monooxygenase activity"/>
    <property type="evidence" value="ECO:0007669"/>
    <property type="project" value="UniProtKB-KW"/>
</dbReference>
<dbReference type="Gene3D" id="1.10.630.10">
    <property type="entry name" value="Cytochrome P450"/>
    <property type="match status" value="1"/>
</dbReference>
<dbReference type="AlphaFoldDB" id="A0A8K0WMW3"/>
<gene>
    <name evidence="11" type="ORF">B0I35DRAFT_481470</name>
</gene>
<evidence type="ECO:0000256" key="2">
    <source>
        <dbReference type="ARBA" id="ARBA00004685"/>
    </source>
</evidence>
<dbReference type="GO" id="GO:0005506">
    <property type="term" value="F:iron ion binding"/>
    <property type="evidence" value="ECO:0007669"/>
    <property type="project" value="InterPro"/>
</dbReference>
<dbReference type="PANTHER" id="PTHR46206:SF1">
    <property type="entry name" value="P450, PUTATIVE (EUROFUNG)-RELATED"/>
    <property type="match status" value="1"/>
</dbReference>
<feature type="transmembrane region" description="Helical" evidence="10">
    <location>
        <begin position="6"/>
        <end position="26"/>
    </location>
</feature>
<dbReference type="SUPFAM" id="SSF48264">
    <property type="entry name" value="Cytochrome P450"/>
    <property type="match status" value="1"/>
</dbReference>
<dbReference type="Pfam" id="PF00067">
    <property type="entry name" value="p450"/>
    <property type="match status" value="1"/>
</dbReference>
<dbReference type="PANTHER" id="PTHR46206">
    <property type="entry name" value="CYTOCHROME P450"/>
    <property type="match status" value="1"/>
</dbReference>
<dbReference type="GO" id="GO:0020037">
    <property type="term" value="F:heme binding"/>
    <property type="evidence" value="ECO:0007669"/>
    <property type="project" value="InterPro"/>
</dbReference>
<dbReference type="OrthoDB" id="1844152at2759"/>
<keyword evidence="4 9" id="KW-0349">Heme</keyword>
<dbReference type="EMBL" id="JAGPNK010000011">
    <property type="protein sequence ID" value="KAH7311513.1"/>
    <property type="molecule type" value="Genomic_DNA"/>
</dbReference>
<accession>A0A8K0WMW3</accession>
<evidence type="ECO:0000256" key="3">
    <source>
        <dbReference type="ARBA" id="ARBA00010617"/>
    </source>
</evidence>
<comment type="similarity">
    <text evidence="3">Belongs to the cytochrome P450 family.</text>
</comment>
<evidence type="ECO:0000256" key="10">
    <source>
        <dbReference type="SAM" id="Phobius"/>
    </source>
</evidence>
<keyword evidence="12" id="KW-1185">Reference proteome</keyword>
<feature type="binding site" description="axial binding residue" evidence="9">
    <location>
        <position position="470"/>
    </location>
    <ligand>
        <name>heme</name>
        <dbReference type="ChEBI" id="CHEBI:30413"/>
    </ligand>
    <ligandPart>
        <name>Fe</name>
        <dbReference type="ChEBI" id="CHEBI:18248"/>
    </ligandPart>
</feature>
<comment type="cofactor">
    <cofactor evidence="1 9">
        <name>heme</name>
        <dbReference type="ChEBI" id="CHEBI:30413"/>
    </cofactor>
</comment>
<evidence type="ECO:0000256" key="1">
    <source>
        <dbReference type="ARBA" id="ARBA00001971"/>
    </source>
</evidence>
<dbReference type="InterPro" id="IPR036396">
    <property type="entry name" value="Cyt_P450_sf"/>
</dbReference>
<keyword evidence="10" id="KW-1133">Transmembrane helix</keyword>
<reference evidence="11" key="1">
    <citation type="journal article" date="2021" name="Nat. Commun.">
        <title>Genetic determinants of endophytism in the Arabidopsis root mycobiome.</title>
        <authorList>
            <person name="Mesny F."/>
            <person name="Miyauchi S."/>
            <person name="Thiergart T."/>
            <person name="Pickel B."/>
            <person name="Atanasova L."/>
            <person name="Karlsson M."/>
            <person name="Huettel B."/>
            <person name="Barry K.W."/>
            <person name="Haridas S."/>
            <person name="Chen C."/>
            <person name="Bauer D."/>
            <person name="Andreopoulos W."/>
            <person name="Pangilinan J."/>
            <person name="LaButti K."/>
            <person name="Riley R."/>
            <person name="Lipzen A."/>
            <person name="Clum A."/>
            <person name="Drula E."/>
            <person name="Henrissat B."/>
            <person name="Kohler A."/>
            <person name="Grigoriev I.V."/>
            <person name="Martin F.M."/>
            <person name="Hacquard S."/>
        </authorList>
    </citation>
    <scope>NUCLEOTIDE SEQUENCE</scope>
    <source>
        <strain evidence="11">MPI-CAGE-CH-0235</strain>
    </source>
</reference>
<keyword evidence="10" id="KW-0812">Transmembrane</keyword>